<dbReference type="Gene3D" id="3.40.50.2300">
    <property type="match status" value="1"/>
</dbReference>
<dbReference type="GO" id="GO:0003677">
    <property type="term" value="F:DNA binding"/>
    <property type="evidence" value="ECO:0007669"/>
    <property type="project" value="UniProtKB-KW"/>
</dbReference>
<evidence type="ECO:0000259" key="12">
    <source>
        <dbReference type="PROSITE" id="PS50110"/>
    </source>
</evidence>
<gene>
    <name evidence="13" type="ORF">HNO85_18080</name>
</gene>
<dbReference type="SMART" id="SM00382">
    <property type="entry name" value="AAA"/>
    <property type="match status" value="1"/>
</dbReference>
<protein>
    <recommendedName>
        <fullName evidence="9">HTH-type transcriptional regulatory protein TyrR</fullName>
    </recommendedName>
</protein>
<dbReference type="PROSITE" id="PS50110">
    <property type="entry name" value="RESPONSE_REGULATORY"/>
    <property type="match status" value="1"/>
</dbReference>
<proteinExistence type="predicted"/>
<keyword evidence="5" id="KW-0902">Two-component regulatory system</keyword>
<dbReference type="PROSITE" id="PS00676">
    <property type="entry name" value="SIGMA54_INTERACT_2"/>
    <property type="match status" value="1"/>
</dbReference>
<evidence type="ECO:0000256" key="1">
    <source>
        <dbReference type="ARBA" id="ARBA00022553"/>
    </source>
</evidence>
<dbReference type="Pfam" id="PF18024">
    <property type="entry name" value="HTH_50"/>
    <property type="match status" value="1"/>
</dbReference>
<evidence type="ECO:0000256" key="9">
    <source>
        <dbReference type="ARBA" id="ARBA00029500"/>
    </source>
</evidence>
<dbReference type="Pfam" id="PF00158">
    <property type="entry name" value="Sigma54_activat"/>
    <property type="match status" value="1"/>
</dbReference>
<reference evidence="13 14" key="1">
    <citation type="journal article" date="2020" name="Front. Plant Sci.">
        <title>Isolation of Rhizosphere Bacteria That Improve Quality and Water Stress Tolerance in Greenhouse Ornamentals.</title>
        <authorList>
            <person name="Nordstedt N.P."/>
            <person name="Jones M.L."/>
        </authorList>
    </citation>
    <scope>NUCLEOTIDE SEQUENCE [LARGE SCALE GENOMIC DNA]</scope>
    <source>
        <strain evidence="13 14">C2F7</strain>
    </source>
</reference>
<dbReference type="Gene3D" id="3.40.50.300">
    <property type="entry name" value="P-loop containing nucleotide triphosphate hydrolases"/>
    <property type="match status" value="1"/>
</dbReference>
<dbReference type="InterPro" id="IPR002078">
    <property type="entry name" value="Sigma_54_int"/>
</dbReference>
<dbReference type="Gene3D" id="1.10.8.60">
    <property type="match status" value="1"/>
</dbReference>
<keyword evidence="4" id="KW-0067">ATP-binding</keyword>
<dbReference type="PROSITE" id="PS00688">
    <property type="entry name" value="SIGMA54_INTERACT_3"/>
    <property type="match status" value="1"/>
</dbReference>
<sequence length="463" mass="50552">MTIDNRIEVVLIDDDPHLRQALSQTLDLAGLKTLTLAEAKGVAGQLPRDWPGVVVSDIRMPGMDGLELLGELHAQDPELPVLLITGHGDVPLAVQAMRAGAYDFLEKPFASDHLLDTVRRALALRRLVLDNRSLRLALSDRHELSARLVGQSAPILRLREQIGALAATRADVLILGETGAGKEVVARALHDLSGRRNGPFVAINAGALAESVVESELFGHEPGAFTGAQKRRIGKFEFANGGTLFLDEIESMSLDVQVKLLRLLQERMVERLGGNQQIPLDIRVIAATKEDLRQAADQGRFRADLYYRLNVAPLRIPPLRERGEDALMLFQHFADEASTRHGLPPHELQPAQRALLLRHSWPGNVRELQNAAERFALGLELALDNNAPDGSPSAPVELVSGGLSEQVENFEKTLIAAELARPHSSVRSLAEALGIPRKTLHDKLRKHGLNFGDSSHGSADESD</sequence>
<dbReference type="GO" id="GO:0006355">
    <property type="term" value="P:regulation of DNA-templated transcription"/>
    <property type="evidence" value="ECO:0007669"/>
    <property type="project" value="InterPro"/>
</dbReference>
<dbReference type="PROSITE" id="PS00675">
    <property type="entry name" value="SIGMA54_INTERACT_1"/>
    <property type="match status" value="1"/>
</dbReference>
<evidence type="ECO:0000256" key="3">
    <source>
        <dbReference type="ARBA" id="ARBA00022797"/>
    </source>
</evidence>
<dbReference type="InterPro" id="IPR025662">
    <property type="entry name" value="Sigma_54_int_dom_ATP-bd_1"/>
</dbReference>
<dbReference type="InterPro" id="IPR011006">
    <property type="entry name" value="CheY-like_superfamily"/>
</dbReference>
<evidence type="ECO:0000259" key="11">
    <source>
        <dbReference type="PROSITE" id="PS50045"/>
    </source>
</evidence>
<comment type="caution">
    <text evidence="13">The sequence shown here is derived from an EMBL/GenBank/DDBJ whole genome shotgun (WGS) entry which is preliminary data.</text>
</comment>
<dbReference type="FunFam" id="3.40.50.300:FF:000006">
    <property type="entry name" value="DNA-binding transcriptional regulator NtrC"/>
    <property type="match status" value="1"/>
</dbReference>
<feature type="modified residue" description="4-aspartylphosphate" evidence="10">
    <location>
        <position position="57"/>
    </location>
</feature>
<dbReference type="InterPro" id="IPR025944">
    <property type="entry name" value="Sigma_54_int_dom_CS"/>
</dbReference>
<dbReference type="PANTHER" id="PTHR32071:SF57">
    <property type="entry name" value="C4-DICARBOXYLATE TRANSPORT TRANSCRIPTIONAL REGULATORY PROTEIN DCTD"/>
    <property type="match status" value="1"/>
</dbReference>
<dbReference type="Pfam" id="PF25601">
    <property type="entry name" value="AAA_lid_14"/>
    <property type="match status" value="1"/>
</dbReference>
<dbReference type="SUPFAM" id="SSF52172">
    <property type="entry name" value="CheY-like"/>
    <property type="match status" value="1"/>
</dbReference>
<dbReference type="Pfam" id="PF00072">
    <property type="entry name" value="Response_reg"/>
    <property type="match status" value="1"/>
</dbReference>
<dbReference type="InterPro" id="IPR030828">
    <property type="entry name" value="HTH_TyrR"/>
</dbReference>
<dbReference type="CDD" id="cd17549">
    <property type="entry name" value="REC_DctD-like"/>
    <property type="match status" value="1"/>
</dbReference>
<accession>A0AAJ3FYD2</accession>
<keyword evidence="7" id="KW-0238">DNA-binding</keyword>
<dbReference type="RefSeq" id="WP_058544967.1">
    <property type="nucleotide sequence ID" value="NZ_CP045701.2"/>
</dbReference>
<dbReference type="InterPro" id="IPR009057">
    <property type="entry name" value="Homeodomain-like_sf"/>
</dbReference>
<evidence type="ECO:0000256" key="8">
    <source>
        <dbReference type="ARBA" id="ARBA00023163"/>
    </source>
</evidence>
<evidence type="ECO:0000256" key="6">
    <source>
        <dbReference type="ARBA" id="ARBA00023015"/>
    </source>
</evidence>
<evidence type="ECO:0000256" key="10">
    <source>
        <dbReference type="PROSITE-ProRule" id="PRU00169"/>
    </source>
</evidence>
<dbReference type="CDD" id="cd00009">
    <property type="entry name" value="AAA"/>
    <property type="match status" value="1"/>
</dbReference>
<dbReference type="Proteomes" id="UP000562723">
    <property type="component" value="Unassembled WGS sequence"/>
</dbReference>
<dbReference type="PANTHER" id="PTHR32071">
    <property type="entry name" value="TRANSCRIPTIONAL REGULATORY PROTEIN"/>
    <property type="match status" value="1"/>
</dbReference>
<keyword evidence="2" id="KW-0547">Nucleotide-binding</keyword>
<dbReference type="GO" id="GO:0005524">
    <property type="term" value="F:ATP binding"/>
    <property type="evidence" value="ECO:0007669"/>
    <property type="project" value="UniProtKB-KW"/>
</dbReference>
<evidence type="ECO:0000256" key="7">
    <source>
        <dbReference type="ARBA" id="ARBA00023125"/>
    </source>
</evidence>
<feature type="domain" description="Response regulatory" evidence="12">
    <location>
        <begin position="8"/>
        <end position="122"/>
    </location>
</feature>
<evidence type="ECO:0000313" key="13">
    <source>
        <dbReference type="EMBL" id="NUT82856.1"/>
    </source>
</evidence>
<dbReference type="EMBL" id="JABFMS010000036">
    <property type="protein sequence ID" value="NUT82856.1"/>
    <property type="molecule type" value="Genomic_DNA"/>
</dbReference>
<feature type="domain" description="Sigma-54 factor interaction" evidence="11">
    <location>
        <begin position="148"/>
        <end position="377"/>
    </location>
</feature>
<dbReference type="FunFam" id="3.40.50.2300:FF:000018">
    <property type="entry name" value="DNA-binding transcriptional regulator NtrC"/>
    <property type="match status" value="1"/>
</dbReference>
<evidence type="ECO:0000256" key="4">
    <source>
        <dbReference type="ARBA" id="ARBA00022840"/>
    </source>
</evidence>
<dbReference type="SUPFAM" id="SSF52540">
    <property type="entry name" value="P-loop containing nucleoside triphosphate hydrolases"/>
    <property type="match status" value="1"/>
</dbReference>
<dbReference type="SUPFAM" id="SSF46689">
    <property type="entry name" value="Homeodomain-like"/>
    <property type="match status" value="1"/>
</dbReference>
<evidence type="ECO:0000256" key="5">
    <source>
        <dbReference type="ARBA" id="ARBA00023012"/>
    </source>
</evidence>
<dbReference type="GO" id="GO:0000160">
    <property type="term" value="P:phosphorelay signal transduction system"/>
    <property type="evidence" value="ECO:0007669"/>
    <property type="project" value="UniProtKB-KW"/>
</dbReference>
<dbReference type="AlphaFoldDB" id="A0AAJ3FYD2"/>
<dbReference type="InterPro" id="IPR025943">
    <property type="entry name" value="Sigma_54_int_dom_ATP-bd_2"/>
</dbReference>
<dbReference type="InterPro" id="IPR058031">
    <property type="entry name" value="AAA_lid_NorR"/>
</dbReference>
<dbReference type="SMART" id="SM00448">
    <property type="entry name" value="REC"/>
    <property type="match status" value="1"/>
</dbReference>
<evidence type="ECO:0000256" key="2">
    <source>
        <dbReference type="ARBA" id="ARBA00022741"/>
    </source>
</evidence>
<evidence type="ECO:0000313" key="14">
    <source>
        <dbReference type="Proteomes" id="UP000562723"/>
    </source>
</evidence>
<dbReference type="InterPro" id="IPR001789">
    <property type="entry name" value="Sig_transdc_resp-reg_receiver"/>
</dbReference>
<dbReference type="InterPro" id="IPR027417">
    <property type="entry name" value="P-loop_NTPase"/>
</dbReference>
<dbReference type="PROSITE" id="PS50045">
    <property type="entry name" value="SIGMA54_INTERACT_4"/>
    <property type="match status" value="1"/>
</dbReference>
<name>A0AAJ3FYD2_9PSED</name>
<keyword evidence="6" id="KW-0805">Transcription regulation</keyword>
<dbReference type="InterPro" id="IPR003593">
    <property type="entry name" value="AAA+_ATPase"/>
</dbReference>
<keyword evidence="3" id="KW-0058">Aromatic hydrocarbons catabolism</keyword>
<organism evidence="13 14">
    <name type="scientific">Pseudomonas brassicacearum</name>
    <dbReference type="NCBI Taxonomy" id="930166"/>
    <lineage>
        <taxon>Bacteria</taxon>
        <taxon>Pseudomonadati</taxon>
        <taxon>Pseudomonadota</taxon>
        <taxon>Gammaproteobacteria</taxon>
        <taxon>Pseudomonadales</taxon>
        <taxon>Pseudomonadaceae</taxon>
        <taxon>Pseudomonas</taxon>
    </lineage>
</organism>
<keyword evidence="1 10" id="KW-0597">Phosphoprotein</keyword>
<keyword evidence="8" id="KW-0804">Transcription</keyword>
<dbReference type="Gene3D" id="1.10.10.60">
    <property type="entry name" value="Homeodomain-like"/>
    <property type="match status" value="1"/>
</dbReference>